<comment type="caution">
    <text evidence="8">The sequence shown here is derived from an EMBL/GenBank/DDBJ whole genome shotgun (WGS) entry which is preliminary data.</text>
</comment>
<dbReference type="Pfam" id="PF00067">
    <property type="entry name" value="p450"/>
    <property type="match status" value="2"/>
</dbReference>
<dbReference type="InterPro" id="IPR050364">
    <property type="entry name" value="Cytochrome_P450_fung"/>
</dbReference>
<dbReference type="OrthoDB" id="2789670at2759"/>
<keyword evidence="7" id="KW-0732">Signal</keyword>
<dbReference type="PROSITE" id="PS00086">
    <property type="entry name" value="CYTOCHROME_P450"/>
    <property type="match status" value="1"/>
</dbReference>
<keyword evidence="5 6" id="KW-0349">Heme</keyword>
<accession>A0A8H4QZ77</accession>
<evidence type="ECO:0000256" key="4">
    <source>
        <dbReference type="ARBA" id="ARBA00023004"/>
    </source>
</evidence>
<feature type="binding site" description="axial binding residue" evidence="5">
    <location>
        <position position="413"/>
    </location>
    <ligand>
        <name>heme</name>
        <dbReference type="ChEBI" id="CHEBI:30413"/>
    </ligand>
    <ligandPart>
        <name>Fe</name>
        <dbReference type="ChEBI" id="CHEBI:18248"/>
    </ligandPart>
</feature>
<dbReference type="GO" id="GO:0004497">
    <property type="term" value="F:monooxygenase activity"/>
    <property type="evidence" value="ECO:0007669"/>
    <property type="project" value="UniProtKB-KW"/>
</dbReference>
<organism evidence="8 9">
    <name type="scientific">Cudoniella acicularis</name>
    <dbReference type="NCBI Taxonomy" id="354080"/>
    <lineage>
        <taxon>Eukaryota</taxon>
        <taxon>Fungi</taxon>
        <taxon>Dikarya</taxon>
        <taxon>Ascomycota</taxon>
        <taxon>Pezizomycotina</taxon>
        <taxon>Leotiomycetes</taxon>
        <taxon>Helotiales</taxon>
        <taxon>Tricladiaceae</taxon>
        <taxon>Cudoniella</taxon>
    </lineage>
</organism>
<sequence length="482" mass="54228">MLSLTTLALLSAVVAILWWQAKIRTRNRTPFPPSPHADPVIGHVRYLPKGRSELAFINWGKELNTDILYLNLLGQHAIILFKLDDAIQLLDKAGAKYNDRPRFDFFVEAGWDTSLTFMSSGPHLRKHRRMFQNALTPSNCFQYQDAQTQEARKLVKRLIESPGEWELHLVTFAVTVILRIAYGITVTGIDDPYVKLALNSSKAVERGGSAGTSLVDLFPVIRKLPTWVKFIPSLKLARDCRVQIVKMQEIPYEVVKREMVEGTAPPSFTKRLLEETAFETDVEKADTKNKITEADIKGAAGTIFGAGTETTWTTLAFFILHMIQNPDVQKRAQEEVDRVVGPDRLPTFEDQPKLPYVERVFTLVFASAKAINLDKRVYRDPEIFNPDRYLPISEGGAGEPFPIAQFGFGRRICPGAYLGQASLWIAITTLFATLEFRKPRDENGVEYMPCPGITTGFTSRPEAFNCSIEPRSEKAAVIFTLS</sequence>
<keyword evidence="2 5" id="KW-0479">Metal-binding</keyword>
<dbReference type="PRINTS" id="PR00463">
    <property type="entry name" value="EP450I"/>
</dbReference>
<dbReference type="PANTHER" id="PTHR46300:SF5">
    <property type="entry name" value="CYTOCHROME P450"/>
    <property type="match status" value="1"/>
</dbReference>
<evidence type="ECO:0000313" key="8">
    <source>
        <dbReference type="EMBL" id="KAF4620237.1"/>
    </source>
</evidence>
<feature type="chain" id="PRO_5034067330" description="Cytochrome P450" evidence="7">
    <location>
        <begin position="16"/>
        <end position="482"/>
    </location>
</feature>
<evidence type="ECO:0008006" key="10">
    <source>
        <dbReference type="Google" id="ProtNLM"/>
    </source>
</evidence>
<evidence type="ECO:0000313" key="9">
    <source>
        <dbReference type="Proteomes" id="UP000566819"/>
    </source>
</evidence>
<keyword evidence="3 6" id="KW-0560">Oxidoreductase</keyword>
<dbReference type="EMBL" id="JAAMPI010001968">
    <property type="protein sequence ID" value="KAF4620237.1"/>
    <property type="molecule type" value="Genomic_DNA"/>
</dbReference>
<dbReference type="PANTHER" id="PTHR46300">
    <property type="entry name" value="P450, PUTATIVE (EUROFUNG)-RELATED-RELATED"/>
    <property type="match status" value="1"/>
</dbReference>
<dbReference type="InterPro" id="IPR001128">
    <property type="entry name" value="Cyt_P450"/>
</dbReference>
<dbReference type="AlphaFoldDB" id="A0A8H4QZ77"/>
<gene>
    <name evidence="8" type="ORF">G7Y89_g14583</name>
</gene>
<comment type="cofactor">
    <cofactor evidence="5">
        <name>heme</name>
        <dbReference type="ChEBI" id="CHEBI:30413"/>
    </cofactor>
</comment>
<keyword evidence="6" id="KW-0503">Monooxygenase</keyword>
<dbReference type="InterPro" id="IPR002401">
    <property type="entry name" value="Cyt_P450_E_grp-I"/>
</dbReference>
<keyword evidence="4 5" id="KW-0408">Iron</keyword>
<dbReference type="Proteomes" id="UP000566819">
    <property type="component" value="Unassembled WGS sequence"/>
</dbReference>
<evidence type="ECO:0000256" key="2">
    <source>
        <dbReference type="ARBA" id="ARBA00022723"/>
    </source>
</evidence>
<dbReference type="SUPFAM" id="SSF48264">
    <property type="entry name" value="Cytochrome P450"/>
    <property type="match status" value="1"/>
</dbReference>
<name>A0A8H4QZ77_9HELO</name>
<proteinExistence type="inferred from homology"/>
<comment type="similarity">
    <text evidence="1 6">Belongs to the cytochrome P450 family.</text>
</comment>
<evidence type="ECO:0000256" key="6">
    <source>
        <dbReference type="RuleBase" id="RU000461"/>
    </source>
</evidence>
<dbReference type="CDD" id="cd11065">
    <property type="entry name" value="CYP64-like"/>
    <property type="match status" value="1"/>
</dbReference>
<evidence type="ECO:0000256" key="5">
    <source>
        <dbReference type="PIRSR" id="PIRSR602401-1"/>
    </source>
</evidence>
<protein>
    <recommendedName>
        <fullName evidence="10">Cytochrome P450</fullName>
    </recommendedName>
</protein>
<dbReference type="InterPro" id="IPR017972">
    <property type="entry name" value="Cyt_P450_CS"/>
</dbReference>
<evidence type="ECO:0000256" key="3">
    <source>
        <dbReference type="ARBA" id="ARBA00023002"/>
    </source>
</evidence>
<evidence type="ECO:0000256" key="1">
    <source>
        <dbReference type="ARBA" id="ARBA00010617"/>
    </source>
</evidence>
<dbReference type="GO" id="GO:0020037">
    <property type="term" value="F:heme binding"/>
    <property type="evidence" value="ECO:0007669"/>
    <property type="project" value="InterPro"/>
</dbReference>
<dbReference type="GO" id="GO:0016705">
    <property type="term" value="F:oxidoreductase activity, acting on paired donors, with incorporation or reduction of molecular oxygen"/>
    <property type="evidence" value="ECO:0007669"/>
    <property type="project" value="InterPro"/>
</dbReference>
<dbReference type="GO" id="GO:0005506">
    <property type="term" value="F:iron ion binding"/>
    <property type="evidence" value="ECO:0007669"/>
    <property type="project" value="InterPro"/>
</dbReference>
<evidence type="ECO:0000256" key="7">
    <source>
        <dbReference type="SAM" id="SignalP"/>
    </source>
</evidence>
<keyword evidence="9" id="KW-1185">Reference proteome</keyword>
<reference evidence="8 9" key="1">
    <citation type="submission" date="2020-03" db="EMBL/GenBank/DDBJ databases">
        <title>Draft Genome Sequence of Cudoniella acicularis.</title>
        <authorList>
            <person name="Buettner E."/>
            <person name="Kellner H."/>
        </authorList>
    </citation>
    <scope>NUCLEOTIDE SEQUENCE [LARGE SCALE GENOMIC DNA]</scope>
    <source>
        <strain evidence="8 9">DSM 108380</strain>
    </source>
</reference>
<dbReference type="Gene3D" id="1.10.630.10">
    <property type="entry name" value="Cytochrome P450"/>
    <property type="match status" value="2"/>
</dbReference>
<feature type="signal peptide" evidence="7">
    <location>
        <begin position="1"/>
        <end position="15"/>
    </location>
</feature>
<dbReference type="InterPro" id="IPR036396">
    <property type="entry name" value="Cyt_P450_sf"/>
</dbReference>